<evidence type="ECO:0000313" key="4">
    <source>
        <dbReference type="EMBL" id="RDH43957.1"/>
    </source>
</evidence>
<evidence type="ECO:0000256" key="2">
    <source>
        <dbReference type="SAM" id="Phobius"/>
    </source>
</evidence>
<dbReference type="Proteomes" id="UP000257039">
    <property type="component" value="Unassembled WGS sequence"/>
</dbReference>
<reference evidence="4 5" key="1">
    <citation type="submission" date="2017-04" db="EMBL/GenBank/DDBJ databases">
        <title>Draft genome sequence of Zooshikella ganghwensis VG4 isolated from Red Sea sediments.</title>
        <authorList>
            <person name="Rehman Z."/>
            <person name="Alam I."/>
            <person name="Kamau A."/>
            <person name="Bajic V."/>
            <person name="Leiknes T."/>
        </authorList>
    </citation>
    <scope>NUCLEOTIDE SEQUENCE [LARGE SCALE GENOMIC DNA]</scope>
    <source>
        <strain evidence="4 5">VG4</strain>
    </source>
</reference>
<dbReference type="PANTHER" id="PTHR40940">
    <property type="entry name" value="PROTEIN BATD-RELATED"/>
    <property type="match status" value="1"/>
</dbReference>
<dbReference type="AlphaFoldDB" id="A0A4P9VND3"/>
<feature type="region of interest" description="Disordered" evidence="1">
    <location>
        <begin position="395"/>
        <end position="440"/>
    </location>
</feature>
<dbReference type="Pfam" id="PF13584">
    <property type="entry name" value="BatD"/>
    <property type="match status" value="2"/>
</dbReference>
<dbReference type="InterPro" id="IPR057699">
    <property type="entry name" value="DUF7939"/>
</dbReference>
<keyword evidence="2" id="KW-0472">Membrane</keyword>
<keyword evidence="2" id="KW-1133">Transmembrane helix</keyword>
<keyword evidence="5" id="KW-1185">Reference proteome</keyword>
<accession>A0A4P9VND3</accession>
<protein>
    <submittedName>
        <fullName evidence="4">Protein BatD</fullName>
    </submittedName>
</protein>
<evidence type="ECO:0000259" key="3">
    <source>
        <dbReference type="Pfam" id="PF25607"/>
    </source>
</evidence>
<keyword evidence="2" id="KW-0812">Transmembrane</keyword>
<feature type="compositionally biased region" description="Polar residues" evidence="1">
    <location>
        <begin position="398"/>
        <end position="440"/>
    </location>
</feature>
<comment type="caution">
    <text evidence="4">The sequence shown here is derived from an EMBL/GenBank/DDBJ whole genome shotgun (WGS) entry which is preliminary data.</text>
</comment>
<organism evidence="4 5">
    <name type="scientific">Zooshikella ganghwensis</name>
    <dbReference type="NCBI Taxonomy" id="202772"/>
    <lineage>
        <taxon>Bacteria</taxon>
        <taxon>Pseudomonadati</taxon>
        <taxon>Pseudomonadota</taxon>
        <taxon>Gammaproteobacteria</taxon>
        <taxon>Oceanospirillales</taxon>
        <taxon>Zooshikellaceae</taxon>
        <taxon>Zooshikella</taxon>
    </lineage>
</organism>
<proteinExistence type="predicted"/>
<name>A0A4P9VND3_9GAMM</name>
<gene>
    <name evidence="4" type="ORF">B9G39_11150</name>
</gene>
<feature type="transmembrane region" description="Helical" evidence="2">
    <location>
        <begin position="446"/>
        <end position="467"/>
    </location>
</feature>
<evidence type="ECO:0000313" key="5">
    <source>
        <dbReference type="Proteomes" id="UP000257039"/>
    </source>
</evidence>
<sequence>MVKHDFPFVFWLYLRLCFLLCCVGGVTLPAYATLTASVDRTTISENDTVELTLRSDKQQFFNEPDLTPLKEHFSILSTQQRSQFQSVNGKSQAWTDWIVTIKPKRRGYVIIPPITLDGERSQPITLDVKKGNANVNNGNVDVFMESRLDKEEVFVQGQALLTVQIFHSVPLYSDREISELEIADAIVKPVGKPRSFDRIINGKRFSVIELQYAIFPQKSGEITIPQQTFTATKVFRQQPFDRFFNSTLGKPVQVNTAPINLMVLAAPSDYPKHQPWLPASDITLKEKWSGEREQLQVGDSITRTITITADGMSAAQLPPLPSLNIPGLKTYPDQTKTENQATANGIVGRRQESVALVPTKPGTYNLPAVKYTWFDTAQQRTRTAKLPARTLKVVAAPGSQTTTEQPASINPATSTSTQINDNNMAQSQLPNDHSSPDTIDQPQATGWMWLSLLFALLWICTLILWWFKAKVAVRNIDSALTVNHKNDTESSAFKALKNACQQQDYPTLCQNFIAWSQLHLKAPQAATLVNCLHLWHDEKLKQLFNRLQQSRYGKSHLAEDPSQLYDQLLLQIKQLRSNPPQQEGNILPSLYPQPQ</sequence>
<feature type="domain" description="DUF7939" evidence="3">
    <location>
        <begin position="489"/>
        <end position="575"/>
    </location>
</feature>
<dbReference type="PANTHER" id="PTHR40940:SF1">
    <property type="entry name" value="PROTEIN BATD"/>
    <property type="match status" value="1"/>
</dbReference>
<dbReference type="Pfam" id="PF25607">
    <property type="entry name" value="DUF7939"/>
    <property type="match status" value="1"/>
</dbReference>
<dbReference type="EMBL" id="NDXW01000001">
    <property type="protein sequence ID" value="RDH43957.1"/>
    <property type="molecule type" value="Genomic_DNA"/>
</dbReference>
<dbReference type="InterPro" id="IPR025738">
    <property type="entry name" value="BatD"/>
</dbReference>
<feature type="transmembrane region" description="Helical" evidence="2">
    <location>
        <begin position="12"/>
        <end position="32"/>
    </location>
</feature>
<evidence type="ECO:0000256" key="1">
    <source>
        <dbReference type="SAM" id="MobiDB-lite"/>
    </source>
</evidence>